<feature type="domain" description="C2H2-type" evidence="10">
    <location>
        <begin position="95"/>
        <end position="124"/>
    </location>
</feature>
<name>A0A9P9AAF0_9PEZI</name>
<evidence type="ECO:0000256" key="5">
    <source>
        <dbReference type="ARBA" id="ARBA00023015"/>
    </source>
</evidence>
<keyword evidence="12" id="KW-1185">Reference proteome</keyword>
<reference evidence="11" key="1">
    <citation type="journal article" date="2021" name="Nat. Commun.">
        <title>Genetic determinants of endophytism in the Arabidopsis root mycobiome.</title>
        <authorList>
            <person name="Mesny F."/>
            <person name="Miyauchi S."/>
            <person name="Thiergart T."/>
            <person name="Pickel B."/>
            <person name="Atanasova L."/>
            <person name="Karlsson M."/>
            <person name="Huettel B."/>
            <person name="Barry K.W."/>
            <person name="Haridas S."/>
            <person name="Chen C."/>
            <person name="Bauer D."/>
            <person name="Andreopoulos W."/>
            <person name="Pangilinan J."/>
            <person name="LaButti K."/>
            <person name="Riley R."/>
            <person name="Lipzen A."/>
            <person name="Clum A."/>
            <person name="Drula E."/>
            <person name="Henrissat B."/>
            <person name="Kohler A."/>
            <person name="Grigoriev I.V."/>
            <person name="Martin F.M."/>
            <person name="Hacquard S."/>
        </authorList>
    </citation>
    <scope>NUCLEOTIDE SEQUENCE</scope>
    <source>
        <strain evidence="11">MPI-SDFR-AT-0117</strain>
    </source>
</reference>
<dbReference type="InterPro" id="IPR036236">
    <property type="entry name" value="Znf_C2H2_sf"/>
</dbReference>
<dbReference type="EMBL" id="JAGSXJ010000011">
    <property type="protein sequence ID" value="KAH6687292.1"/>
    <property type="molecule type" value="Genomic_DNA"/>
</dbReference>
<keyword evidence="3 8" id="KW-0863">Zinc-finger</keyword>
<accession>A0A9P9AAF0</accession>
<feature type="domain" description="C2H2-type" evidence="10">
    <location>
        <begin position="191"/>
        <end position="222"/>
    </location>
</feature>
<evidence type="ECO:0000256" key="4">
    <source>
        <dbReference type="ARBA" id="ARBA00022833"/>
    </source>
</evidence>
<feature type="domain" description="C2H2-type" evidence="10">
    <location>
        <begin position="370"/>
        <end position="399"/>
    </location>
</feature>
<dbReference type="PANTHER" id="PTHR46179:SF13">
    <property type="entry name" value="C2H2-TYPE DOMAIN-CONTAINING PROTEIN"/>
    <property type="match status" value="1"/>
</dbReference>
<evidence type="ECO:0000256" key="7">
    <source>
        <dbReference type="ARBA" id="ARBA00023242"/>
    </source>
</evidence>
<dbReference type="AlphaFoldDB" id="A0A9P9AAF0"/>
<feature type="domain" description="C2H2-type" evidence="10">
    <location>
        <begin position="223"/>
        <end position="253"/>
    </location>
</feature>
<feature type="compositionally biased region" description="Polar residues" evidence="9">
    <location>
        <begin position="70"/>
        <end position="81"/>
    </location>
</feature>
<evidence type="ECO:0000256" key="3">
    <source>
        <dbReference type="ARBA" id="ARBA00022771"/>
    </source>
</evidence>
<evidence type="ECO:0000259" key="10">
    <source>
        <dbReference type="PROSITE" id="PS50157"/>
    </source>
</evidence>
<dbReference type="Gene3D" id="3.30.160.60">
    <property type="entry name" value="Classic Zinc Finger"/>
    <property type="match status" value="6"/>
</dbReference>
<dbReference type="PROSITE" id="PS00028">
    <property type="entry name" value="ZINC_FINGER_C2H2_1"/>
    <property type="match status" value="6"/>
</dbReference>
<keyword evidence="5" id="KW-0805">Transcription regulation</keyword>
<evidence type="ECO:0000256" key="8">
    <source>
        <dbReference type="PROSITE-ProRule" id="PRU00042"/>
    </source>
</evidence>
<keyword evidence="6" id="KW-0804">Transcription</keyword>
<comment type="caution">
    <text evidence="11">The sequence shown here is derived from an EMBL/GenBank/DDBJ whole genome shotgun (WGS) entry which is preliminary data.</text>
</comment>
<evidence type="ECO:0000256" key="2">
    <source>
        <dbReference type="ARBA" id="ARBA00022723"/>
    </source>
</evidence>
<dbReference type="InterPro" id="IPR051061">
    <property type="entry name" value="Zinc_finger_trans_reg"/>
</dbReference>
<dbReference type="Proteomes" id="UP000770015">
    <property type="component" value="Unassembled WGS sequence"/>
</dbReference>
<dbReference type="OrthoDB" id="4748970at2759"/>
<keyword evidence="7" id="KW-0539">Nucleus</keyword>
<evidence type="ECO:0000256" key="1">
    <source>
        <dbReference type="ARBA" id="ARBA00004123"/>
    </source>
</evidence>
<feature type="compositionally biased region" description="Acidic residues" evidence="9">
    <location>
        <begin position="32"/>
        <end position="52"/>
    </location>
</feature>
<keyword evidence="4" id="KW-0862">Zinc</keyword>
<evidence type="ECO:0000256" key="9">
    <source>
        <dbReference type="SAM" id="MobiDB-lite"/>
    </source>
</evidence>
<comment type="subcellular location">
    <subcellularLocation>
        <location evidence="1">Nucleus</location>
    </subcellularLocation>
</comment>
<feature type="domain" description="C2H2-type" evidence="10">
    <location>
        <begin position="324"/>
        <end position="354"/>
    </location>
</feature>
<evidence type="ECO:0000256" key="6">
    <source>
        <dbReference type="ARBA" id="ARBA00023163"/>
    </source>
</evidence>
<dbReference type="GO" id="GO:0008270">
    <property type="term" value="F:zinc ion binding"/>
    <property type="evidence" value="ECO:0007669"/>
    <property type="project" value="UniProtKB-KW"/>
</dbReference>
<evidence type="ECO:0000313" key="12">
    <source>
        <dbReference type="Proteomes" id="UP000770015"/>
    </source>
</evidence>
<sequence length="558" mass="63164">MPPKRKAERSVEDDEDEGFDAHGSTSKKLMVEDDLDSDYEEEDDDISDEETHDEGGSIAADSPNPADPNTGANSPGTSVSTEPPRRKFPSEYKTIACDWPGCTSKFNRPARLAAHRRSHTNERPFKCTWDNCDKDYREEKHLRAHIQAHKDERKHKCTYVDEEGKCGKAFANSTRLNRHMRTTHSGDKDQFRCKDYPPCNETFRKRNTFDRHIRTEHQGGRAYPCEEPGCDAEFDSQGALRNHTKREHSEPEFFCDECPPEVDRNGHSSRPGFPTLPQLQAHIRAEHLKCAFCDHKCRGQADLEKHIEKFHNDSPVAPAPKKMWRCEYPGCPKTFSKRSNMSQHVRNVHQGHRFTCGQVDHSSTPKMEGWSNDQGCGQDFTTKANLETHIRHVHLGHARPRQINPNANLRRQVTNANLMNTLTGANRHLACTVPGCTEHFARQVDLDAHVRAHTAHLQPYEAAVVGLAQTQDSFDTGDLSHREPAPLPFQGSYQPVILRQDENMISGNNIDQYTPQDPGFLSLGQTQYGDDWVGQNQDLPASDLHQVVDPALGLNRHG</sequence>
<feature type="domain" description="C2H2-type" evidence="10">
    <location>
        <begin position="155"/>
        <end position="189"/>
    </location>
</feature>
<feature type="domain" description="C2H2-type" evidence="10">
    <location>
        <begin position="125"/>
        <end position="154"/>
    </location>
</feature>
<gene>
    <name evidence="11" type="ORF">F5X68DRAFT_9599</name>
</gene>
<dbReference type="Pfam" id="PF00096">
    <property type="entry name" value="zf-C2H2"/>
    <property type="match status" value="3"/>
</dbReference>
<dbReference type="GO" id="GO:0006357">
    <property type="term" value="P:regulation of transcription by RNA polymerase II"/>
    <property type="evidence" value="ECO:0007669"/>
    <property type="project" value="TreeGrafter"/>
</dbReference>
<evidence type="ECO:0000313" key="11">
    <source>
        <dbReference type="EMBL" id="KAH6687292.1"/>
    </source>
</evidence>
<dbReference type="InterPro" id="IPR013087">
    <property type="entry name" value="Znf_C2H2_type"/>
</dbReference>
<feature type="region of interest" description="Disordered" evidence="9">
    <location>
        <begin position="1"/>
        <end position="87"/>
    </location>
</feature>
<dbReference type="SMART" id="SM00355">
    <property type="entry name" value="ZnF_C2H2"/>
    <property type="match status" value="10"/>
</dbReference>
<organism evidence="11 12">
    <name type="scientific">Plectosphaerella plurivora</name>
    <dbReference type="NCBI Taxonomy" id="936078"/>
    <lineage>
        <taxon>Eukaryota</taxon>
        <taxon>Fungi</taxon>
        <taxon>Dikarya</taxon>
        <taxon>Ascomycota</taxon>
        <taxon>Pezizomycotina</taxon>
        <taxon>Sordariomycetes</taxon>
        <taxon>Hypocreomycetidae</taxon>
        <taxon>Glomerellales</taxon>
        <taxon>Plectosphaerellaceae</taxon>
        <taxon>Plectosphaerella</taxon>
    </lineage>
</organism>
<dbReference type="PANTHER" id="PTHR46179">
    <property type="entry name" value="ZINC FINGER PROTEIN"/>
    <property type="match status" value="1"/>
</dbReference>
<protein>
    <submittedName>
        <fullName evidence="11">Zinc finger protein</fullName>
    </submittedName>
</protein>
<dbReference type="GO" id="GO:0005634">
    <property type="term" value="C:nucleus"/>
    <property type="evidence" value="ECO:0007669"/>
    <property type="project" value="UniProtKB-SubCell"/>
</dbReference>
<proteinExistence type="predicted"/>
<dbReference type="PROSITE" id="PS50157">
    <property type="entry name" value="ZINC_FINGER_C2H2_2"/>
    <property type="match status" value="8"/>
</dbReference>
<feature type="domain" description="C2H2-type" evidence="10">
    <location>
        <begin position="429"/>
        <end position="458"/>
    </location>
</feature>
<keyword evidence="2" id="KW-0479">Metal-binding</keyword>
<dbReference type="SUPFAM" id="SSF57667">
    <property type="entry name" value="beta-beta-alpha zinc fingers"/>
    <property type="match status" value="4"/>
</dbReference>